<dbReference type="Gene3D" id="1.10.510.10">
    <property type="entry name" value="Transferase(Phosphotransferase) domain 1"/>
    <property type="match status" value="1"/>
</dbReference>
<feature type="region of interest" description="Disordered" evidence="1">
    <location>
        <begin position="97"/>
        <end position="117"/>
    </location>
</feature>
<feature type="non-terminal residue" evidence="2">
    <location>
        <position position="1"/>
    </location>
</feature>
<sequence>PRACRPLIRHMLEPDPRLRWTVEEVWAHEWVQGISLLDAGLETSDLFFCGADDKVDGIEVGWLCLAADELLYQERVPVCLGETMICDKVDLPLPFARRDDPCTTTQRPGANADKATA</sequence>
<accession>A0A0D7AE78</accession>
<evidence type="ECO:0000313" key="2">
    <source>
        <dbReference type="EMBL" id="KIY49000.1"/>
    </source>
</evidence>
<gene>
    <name evidence="2" type="ORF">FISHEDRAFT_58571</name>
</gene>
<dbReference type="AlphaFoldDB" id="A0A0D7AE78"/>
<dbReference type="Proteomes" id="UP000054144">
    <property type="component" value="Unassembled WGS sequence"/>
</dbReference>
<dbReference type="SUPFAM" id="SSF56112">
    <property type="entry name" value="Protein kinase-like (PK-like)"/>
    <property type="match status" value="1"/>
</dbReference>
<keyword evidence="3" id="KW-1185">Reference proteome</keyword>
<organism evidence="2 3">
    <name type="scientific">Fistulina hepatica ATCC 64428</name>
    <dbReference type="NCBI Taxonomy" id="1128425"/>
    <lineage>
        <taxon>Eukaryota</taxon>
        <taxon>Fungi</taxon>
        <taxon>Dikarya</taxon>
        <taxon>Basidiomycota</taxon>
        <taxon>Agaricomycotina</taxon>
        <taxon>Agaricomycetes</taxon>
        <taxon>Agaricomycetidae</taxon>
        <taxon>Agaricales</taxon>
        <taxon>Fistulinaceae</taxon>
        <taxon>Fistulina</taxon>
    </lineage>
</organism>
<proteinExistence type="predicted"/>
<evidence type="ECO:0000256" key="1">
    <source>
        <dbReference type="SAM" id="MobiDB-lite"/>
    </source>
</evidence>
<reference evidence="2 3" key="1">
    <citation type="journal article" date="2015" name="Fungal Genet. Biol.">
        <title>Evolution of novel wood decay mechanisms in Agaricales revealed by the genome sequences of Fistulina hepatica and Cylindrobasidium torrendii.</title>
        <authorList>
            <person name="Floudas D."/>
            <person name="Held B.W."/>
            <person name="Riley R."/>
            <person name="Nagy L.G."/>
            <person name="Koehler G."/>
            <person name="Ransdell A.S."/>
            <person name="Younus H."/>
            <person name="Chow J."/>
            <person name="Chiniquy J."/>
            <person name="Lipzen A."/>
            <person name="Tritt A."/>
            <person name="Sun H."/>
            <person name="Haridas S."/>
            <person name="LaButti K."/>
            <person name="Ohm R.A."/>
            <person name="Kues U."/>
            <person name="Blanchette R.A."/>
            <person name="Grigoriev I.V."/>
            <person name="Minto R.E."/>
            <person name="Hibbett D.S."/>
        </authorList>
    </citation>
    <scope>NUCLEOTIDE SEQUENCE [LARGE SCALE GENOMIC DNA]</scope>
    <source>
        <strain evidence="2 3">ATCC 64428</strain>
    </source>
</reference>
<dbReference type="OrthoDB" id="6513151at2759"/>
<protein>
    <recommendedName>
        <fullName evidence="4">Protein kinase domain-containing protein</fullName>
    </recommendedName>
</protein>
<dbReference type="EMBL" id="KN881753">
    <property type="protein sequence ID" value="KIY49000.1"/>
    <property type="molecule type" value="Genomic_DNA"/>
</dbReference>
<name>A0A0D7AE78_9AGAR</name>
<evidence type="ECO:0008006" key="4">
    <source>
        <dbReference type="Google" id="ProtNLM"/>
    </source>
</evidence>
<evidence type="ECO:0000313" key="3">
    <source>
        <dbReference type="Proteomes" id="UP000054144"/>
    </source>
</evidence>
<dbReference type="InterPro" id="IPR011009">
    <property type="entry name" value="Kinase-like_dom_sf"/>
</dbReference>